<dbReference type="GO" id="GO:0016020">
    <property type="term" value="C:membrane"/>
    <property type="evidence" value="ECO:0007669"/>
    <property type="project" value="UniProtKB-SubCell"/>
</dbReference>
<dbReference type="PANTHER" id="PTHR14154">
    <property type="entry name" value="UPF0041 BRAIN PROTEIN 44-RELATED"/>
    <property type="match status" value="1"/>
</dbReference>
<dbReference type="SUPFAM" id="SSF103511">
    <property type="entry name" value="Chlorophyll a-b binding protein"/>
    <property type="match status" value="1"/>
</dbReference>
<dbReference type="EMBL" id="BRXU01000007">
    <property type="protein sequence ID" value="GLC52917.1"/>
    <property type="molecule type" value="Genomic_DNA"/>
</dbReference>
<name>A0A9W6F1I3_9CHLO</name>
<dbReference type="OrthoDB" id="513190at2759"/>
<gene>
    <name evidence="5" type="primary">PLEST002462</name>
    <name evidence="5" type="ORF">PLESTB_000687900</name>
</gene>
<proteinExistence type="predicted"/>
<keyword evidence="3" id="KW-1133">Transmembrane helix</keyword>
<evidence type="ECO:0000256" key="2">
    <source>
        <dbReference type="ARBA" id="ARBA00022692"/>
    </source>
</evidence>
<evidence type="ECO:0000313" key="5">
    <source>
        <dbReference type="EMBL" id="GLC52917.1"/>
    </source>
</evidence>
<comment type="subcellular location">
    <subcellularLocation>
        <location evidence="1">Membrane</location>
        <topology evidence="1">Multi-pass membrane protein</topology>
    </subcellularLocation>
</comment>
<evidence type="ECO:0000256" key="4">
    <source>
        <dbReference type="ARBA" id="ARBA00023136"/>
    </source>
</evidence>
<evidence type="ECO:0000256" key="1">
    <source>
        <dbReference type="ARBA" id="ARBA00004141"/>
    </source>
</evidence>
<evidence type="ECO:0000256" key="3">
    <source>
        <dbReference type="ARBA" id="ARBA00022989"/>
    </source>
</evidence>
<sequence>MAFTMSMKCAPLRAPRPCVARGRRSLVCKAEADSAPSTSKTPEWIPEQAGPLLKFLESTDVKLDDVEAYKTYVKPYVESEFFKLSTGWKELPETINGRAAMIGFVAAAGAEILGSGSILSQLSRAPQSVLLVLALVVASSAIPIYKGIQGDYLSSLRDTYSVPEGVFTEANEKVHGRLAMLGLTALLLLEMVTGRALL</sequence>
<keyword evidence="4" id="KW-0472">Membrane</keyword>
<dbReference type="AlphaFoldDB" id="A0A9W6F1I3"/>
<reference evidence="5 6" key="1">
    <citation type="journal article" date="2023" name="Commun. Biol.">
        <title>Reorganization of the ancestral sex-determining regions during the evolution of trioecy in Pleodorina starrii.</title>
        <authorList>
            <person name="Takahashi K."/>
            <person name="Suzuki S."/>
            <person name="Kawai-Toyooka H."/>
            <person name="Yamamoto K."/>
            <person name="Hamaji T."/>
            <person name="Ootsuki R."/>
            <person name="Yamaguchi H."/>
            <person name="Kawachi M."/>
            <person name="Higashiyama T."/>
            <person name="Nozaki H."/>
        </authorList>
    </citation>
    <scope>NUCLEOTIDE SEQUENCE [LARGE SCALE GENOMIC DNA]</scope>
    <source>
        <strain evidence="5 6">NIES-4479</strain>
    </source>
</reference>
<organism evidence="5 6">
    <name type="scientific">Pleodorina starrii</name>
    <dbReference type="NCBI Taxonomy" id="330485"/>
    <lineage>
        <taxon>Eukaryota</taxon>
        <taxon>Viridiplantae</taxon>
        <taxon>Chlorophyta</taxon>
        <taxon>core chlorophytes</taxon>
        <taxon>Chlorophyceae</taxon>
        <taxon>CS clade</taxon>
        <taxon>Chlamydomonadales</taxon>
        <taxon>Volvocaceae</taxon>
        <taxon>Pleodorina</taxon>
    </lineage>
</organism>
<accession>A0A9W6F1I3</accession>
<comment type="caution">
    <text evidence="5">The sequence shown here is derived from an EMBL/GenBank/DDBJ whole genome shotgun (WGS) entry which is preliminary data.</text>
</comment>
<keyword evidence="2" id="KW-0812">Transmembrane</keyword>
<keyword evidence="6" id="KW-1185">Reference proteome</keyword>
<evidence type="ECO:0000313" key="6">
    <source>
        <dbReference type="Proteomes" id="UP001165080"/>
    </source>
</evidence>
<dbReference type="Proteomes" id="UP001165080">
    <property type="component" value="Unassembled WGS sequence"/>
</dbReference>
<protein>
    <submittedName>
        <fullName evidence="5">Uncharacterized protein</fullName>
    </submittedName>
</protein>